<dbReference type="Proteomes" id="UP000443090">
    <property type="component" value="Unassembled WGS sequence"/>
</dbReference>
<dbReference type="Pfam" id="PF06985">
    <property type="entry name" value="HET"/>
    <property type="match status" value="1"/>
</dbReference>
<dbReference type="PANTHER" id="PTHR33112">
    <property type="entry name" value="DOMAIN PROTEIN, PUTATIVE-RELATED"/>
    <property type="match status" value="1"/>
</dbReference>
<dbReference type="PANTHER" id="PTHR33112:SF8">
    <property type="entry name" value="HETEROKARYON INCOMPATIBILITY DOMAIN-CONTAINING PROTEIN"/>
    <property type="match status" value="1"/>
</dbReference>
<reference evidence="3 4" key="1">
    <citation type="submission" date="2018-05" db="EMBL/GenBank/DDBJ databases">
        <title>Genome sequencing and assembly of the regulated plant pathogen Lachnellula willkommii and related sister species for the development of diagnostic species identification markers.</title>
        <authorList>
            <person name="Giroux E."/>
            <person name="Bilodeau G."/>
        </authorList>
    </citation>
    <scope>NUCLEOTIDE SEQUENCE [LARGE SCALE GENOMIC DNA]</scope>
    <source>
        <strain evidence="3 4">CBS 160.35</strain>
    </source>
</reference>
<name>A0A8H8S0Z1_9HELO</name>
<accession>A0A8H8S0Z1</accession>
<evidence type="ECO:0000313" key="4">
    <source>
        <dbReference type="Proteomes" id="UP000443090"/>
    </source>
</evidence>
<proteinExistence type="predicted"/>
<comment type="caution">
    <text evidence="3">The sequence shown here is derived from an EMBL/GenBank/DDBJ whole genome shotgun (WGS) entry which is preliminary data.</text>
</comment>
<feature type="region of interest" description="Disordered" evidence="1">
    <location>
        <begin position="1"/>
        <end position="41"/>
    </location>
</feature>
<keyword evidence="4" id="KW-1185">Reference proteome</keyword>
<dbReference type="EMBL" id="QGMI01000184">
    <property type="protein sequence ID" value="TVY45647.1"/>
    <property type="molecule type" value="Genomic_DNA"/>
</dbReference>
<dbReference type="AlphaFoldDB" id="A0A8H8S0Z1"/>
<gene>
    <name evidence="3" type="ORF">LOCC1_G002705</name>
</gene>
<dbReference type="OrthoDB" id="3486565at2759"/>
<protein>
    <recommendedName>
        <fullName evidence="2">Heterokaryon incompatibility domain-containing protein</fullName>
    </recommendedName>
</protein>
<dbReference type="InterPro" id="IPR010730">
    <property type="entry name" value="HET"/>
</dbReference>
<evidence type="ECO:0000259" key="2">
    <source>
        <dbReference type="Pfam" id="PF06985"/>
    </source>
</evidence>
<evidence type="ECO:0000256" key="1">
    <source>
        <dbReference type="SAM" id="MobiDB-lite"/>
    </source>
</evidence>
<evidence type="ECO:0000313" key="3">
    <source>
        <dbReference type="EMBL" id="TVY45647.1"/>
    </source>
</evidence>
<sequence length="780" mass="88203">MANDLVSELSGLHVVSQQELPSTEEPGNDELPLPDPSPIVPSVSREEHNIWKADYKQTEDTLCPCGDEAHNNLEKWYEDYLESSAEEKLLLQDRFNKAALEDNIQQLSSQVPVSNGYCPSCQKLLDEWPGIIKKVPEYDPTELGGKRPYQQAHYKNTLEFEAGHRNGCQLCTLFVQCSINRGYPLENWHKKENRLNCLGKSTLILVSVQSEEGYLNLTLTWPGLDNYCWLPADPLYCIKNYDQKLFTLKKEATRLAAHGELSQLELAKKWLDACLETHESCNSTEDRQLPTRLVDVGSTPIRLIRSSDLTTKPRYATLSHCWGTRNFHKLQQDNIEDFIDGIPEDKLTKTFQDAIYITRALGLRYLWIDSLCIIQLDNIDWRSESALMSSIYGGSAITIAAAGATDGTKGCFLKPPGFIGKVHMELTTGEVWDFAPSEFHRSVVKSHLAGRAWALQERLLSPRTLHFSKTELFWECRHCDASESFPEGSPGFEYQHIFHRDRKPISEIWHTIVKLYTGAQLTFAKDKMIAISGIAQKAFEETGDQYLAGLWRKDIELQLLWCQQSPGRRLLSGSEYRAPSWSWASVDEKGFVYYSPKVEGTKYVYHAHVLDANVVPAGKELFGGLVGGELRMSYSVMLAGEMNRIQGGYWDGMDLSYYEVDINSPGDNSDKKETFRIYPDSDELDGRDVYLLPVLETLGTGKYNKRNLKGLVVLPTGGKKGEYSRAGFFDLSAFDEGHRITQDRFLGLLEASGKATAEARCADVLEEPESVEERYVLTII</sequence>
<feature type="domain" description="Heterokaryon incompatibility" evidence="2">
    <location>
        <begin position="315"/>
        <end position="457"/>
    </location>
</feature>
<organism evidence="3 4">
    <name type="scientific">Lachnellula occidentalis</name>
    <dbReference type="NCBI Taxonomy" id="215460"/>
    <lineage>
        <taxon>Eukaryota</taxon>
        <taxon>Fungi</taxon>
        <taxon>Dikarya</taxon>
        <taxon>Ascomycota</taxon>
        <taxon>Pezizomycotina</taxon>
        <taxon>Leotiomycetes</taxon>
        <taxon>Helotiales</taxon>
        <taxon>Lachnaceae</taxon>
        <taxon>Lachnellula</taxon>
    </lineage>
</organism>